<comment type="caution">
    <text evidence="2">The sequence shown here is derived from an EMBL/GenBank/DDBJ whole genome shotgun (WGS) entry which is preliminary data.</text>
</comment>
<evidence type="ECO:0000259" key="1">
    <source>
        <dbReference type="SMART" id="SM01022"/>
    </source>
</evidence>
<dbReference type="RefSeq" id="WP_263846417.1">
    <property type="nucleotide sequence ID" value="NZ_JALIEB010000032.1"/>
</dbReference>
<proteinExistence type="predicted"/>
<accession>A0ABT3BKW7</accession>
<dbReference type="Proteomes" id="UP001208690">
    <property type="component" value="Unassembled WGS sequence"/>
</dbReference>
<name>A0ABT3BKW7_9RHOB</name>
<sequence>MAKRIQTLGVVDRLFPQVLSGEKRSTIRWKENQITIGPLRFVCDGDQQQTVDVEVFRCTHMPLSEVASFVGKTDEWPDQIMLEGMREHYPEIKLSSIVQVIEYRVP</sequence>
<evidence type="ECO:0000313" key="2">
    <source>
        <dbReference type="EMBL" id="MCV3274212.1"/>
    </source>
</evidence>
<dbReference type="EMBL" id="JALIEB010000032">
    <property type="protein sequence ID" value="MCV3274212.1"/>
    <property type="molecule type" value="Genomic_DNA"/>
</dbReference>
<dbReference type="SUPFAM" id="SSF88697">
    <property type="entry name" value="PUA domain-like"/>
    <property type="match status" value="1"/>
</dbReference>
<dbReference type="Pfam" id="PF04266">
    <property type="entry name" value="ASCH"/>
    <property type="match status" value="1"/>
</dbReference>
<dbReference type="InterPro" id="IPR007374">
    <property type="entry name" value="ASCH_domain"/>
</dbReference>
<dbReference type="SMART" id="SM01022">
    <property type="entry name" value="ASCH"/>
    <property type="match status" value="1"/>
</dbReference>
<evidence type="ECO:0000313" key="3">
    <source>
        <dbReference type="Proteomes" id="UP001208690"/>
    </source>
</evidence>
<keyword evidence="3" id="KW-1185">Reference proteome</keyword>
<dbReference type="InterPro" id="IPR015947">
    <property type="entry name" value="PUA-like_sf"/>
</dbReference>
<gene>
    <name evidence="2" type="ORF">MUB52_22505</name>
</gene>
<dbReference type="Gene3D" id="2.30.130.30">
    <property type="entry name" value="Hypothetical protein"/>
    <property type="match status" value="1"/>
</dbReference>
<feature type="domain" description="ASCH" evidence="1">
    <location>
        <begin position="8"/>
        <end position="106"/>
    </location>
</feature>
<reference evidence="2 3" key="1">
    <citation type="submission" date="2022-04" db="EMBL/GenBank/DDBJ databases">
        <title>Roseobacter sp. WL0113 is a bacterium isolated from neritic sediment.</title>
        <authorList>
            <person name="Wang L."/>
            <person name="He W."/>
            <person name="Zhang D.-F."/>
        </authorList>
    </citation>
    <scope>NUCLEOTIDE SEQUENCE [LARGE SCALE GENOMIC DNA]</scope>
    <source>
        <strain evidence="2 3">WL0113</strain>
    </source>
</reference>
<organism evidence="2 3">
    <name type="scientific">Roseobacter sinensis</name>
    <dbReference type="NCBI Taxonomy" id="2931391"/>
    <lineage>
        <taxon>Bacteria</taxon>
        <taxon>Pseudomonadati</taxon>
        <taxon>Pseudomonadota</taxon>
        <taxon>Alphaproteobacteria</taxon>
        <taxon>Rhodobacterales</taxon>
        <taxon>Roseobacteraceae</taxon>
        <taxon>Roseobacter</taxon>
    </lineage>
</organism>
<protein>
    <submittedName>
        <fullName evidence="2">ASCH domain-containing protein</fullName>
    </submittedName>
</protein>